<evidence type="ECO:0000313" key="8">
    <source>
        <dbReference type="Proteomes" id="UP001595075"/>
    </source>
</evidence>
<dbReference type="Proteomes" id="UP001595075">
    <property type="component" value="Unassembled WGS sequence"/>
</dbReference>
<dbReference type="InterPro" id="IPR007219">
    <property type="entry name" value="XnlR_reg_dom"/>
</dbReference>
<comment type="caution">
    <text evidence="7">The sequence shown here is derived from an EMBL/GenBank/DDBJ whole genome shotgun (WGS) entry which is preliminary data.</text>
</comment>
<keyword evidence="8" id="KW-1185">Reference proteome</keyword>
<comment type="subcellular location">
    <subcellularLocation>
        <location evidence="1">Nucleus</location>
    </subcellularLocation>
</comment>
<dbReference type="EMBL" id="JAZHXI010000011">
    <property type="protein sequence ID" value="KAL2066216.1"/>
    <property type="molecule type" value="Genomic_DNA"/>
</dbReference>
<organism evidence="7 8">
    <name type="scientific">Oculimacula yallundae</name>
    <dbReference type="NCBI Taxonomy" id="86028"/>
    <lineage>
        <taxon>Eukaryota</taxon>
        <taxon>Fungi</taxon>
        <taxon>Dikarya</taxon>
        <taxon>Ascomycota</taxon>
        <taxon>Pezizomycotina</taxon>
        <taxon>Leotiomycetes</taxon>
        <taxon>Helotiales</taxon>
        <taxon>Ploettnerulaceae</taxon>
        <taxon>Oculimacula</taxon>
    </lineage>
</organism>
<feature type="domain" description="Xylanolytic transcriptional activator regulatory" evidence="6">
    <location>
        <begin position="271"/>
        <end position="340"/>
    </location>
</feature>
<keyword evidence="2" id="KW-0805">Transcription regulation</keyword>
<name>A0ABR4C9S0_9HELO</name>
<dbReference type="PANTHER" id="PTHR46910">
    <property type="entry name" value="TRANSCRIPTION FACTOR PDR1"/>
    <property type="match status" value="1"/>
</dbReference>
<evidence type="ECO:0000256" key="5">
    <source>
        <dbReference type="ARBA" id="ARBA00023242"/>
    </source>
</evidence>
<gene>
    <name evidence="7" type="ORF">VTL71DRAFT_2287</name>
</gene>
<evidence type="ECO:0000256" key="3">
    <source>
        <dbReference type="ARBA" id="ARBA00023125"/>
    </source>
</evidence>
<evidence type="ECO:0000313" key="7">
    <source>
        <dbReference type="EMBL" id="KAL2066216.1"/>
    </source>
</evidence>
<dbReference type="PANTHER" id="PTHR46910:SF37">
    <property type="entry name" value="ZN(II)2CYS6 TRANSCRIPTION FACTOR (EUROFUNG)"/>
    <property type="match status" value="1"/>
</dbReference>
<dbReference type="InterPro" id="IPR050987">
    <property type="entry name" value="AtrR-like"/>
</dbReference>
<keyword evidence="4" id="KW-0804">Transcription</keyword>
<evidence type="ECO:0000259" key="6">
    <source>
        <dbReference type="SMART" id="SM00906"/>
    </source>
</evidence>
<evidence type="ECO:0000256" key="1">
    <source>
        <dbReference type="ARBA" id="ARBA00004123"/>
    </source>
</evidence>
<evidence type="ECO:0000256" key="4">
    <source>
        <dbReference type="ARBA" id="ARBA00023163"/>
    </source>
</evidence>
<dbReference type="CDD" id="cd12148">
    <property type="entry name" value="fungal_TF_MHR"/>
    <property type="match status" value="1"/>
</dbReference>
<protein>
    <recommendedName>
        <fullName evidence="6">Xylanolytic transcriptional activator regulatory domain-containing protein</fullName>
    </recommendedName>
</protein>
<accession>A0ABR4C9S0</accession>
<proteinExistence type="predicted"/>
<dbReference type="SMART" id="SM00906">
    <property type="entry name" value="Fungal_trans"/>
    <property type="match status" value="1"/>
</dbReference>
<evidence type="ECO:0000256" key="2">
    <source>
        <dbReference type="ARBA" id="ARBA00023015"/>
    </source>
</evidence>
<sequence>MYLLHCTKATGSTSYSELEQRLQYMEKALVESRPDNQTFDIRSSAYLPQVSESGSYMPYRAELMISRAPVVDPHFLWSTPEKGLLEPLDITSLNTSPALEGDECPAGSIPIFSGRGIQWIDQLLGDRCFSTMVQGLRPPDPNVDRNLGLLISTADVLPNHKLAEAGVQGFFSTVNRESHFFQEDQIASYMYLHGSGRETPKAGYIAATNIMIAFQKFGCYTIRYKIDTDVYVGNALALLPRLIMEGASTLNVGAALSIALYFIFANEFKPAASILGTAVQMMVTAGYNSSKREPDTESLFKDRLFWNAYIMSSDISIYLGKAPIIFDSAVFNLPEMYPPDSLGDLAFQDGSTFNVIYERVELSRLQCKTWSMLYSPEALELPHHQIYDRVIELEHELETWNSRLRAITGDELYDDYQGRLVYLTLLHLRYYQLVISIHSVLFTRPSSPDRQIRMTKASPSVARCVQATRHAISLLNHFNEEHPFMGLLAPGLAWCCDILCIHVLQNKNTPDAYQDVARLEKVAKIFEKFAGECDSKFQSQVTNMLYFIAAYGVRVSQTVTEQPADASDEINFFPLDYGEIPQNTSIPMKFEPMPQNEDIQANFGVPFAPQFRSASAQGNEPTSENNFPLRVSSFFIATL</sequence>
<feature type="non-terminal residue" evidence="7">
    <location>
        <position position="639"/>
    </location>
</feature>
<reference evidence="7 8" key="1">
    <citation type="journal article" date="2024" name="Commun. Biol.">
        <title>Comparative genomic analysis of thermophilic fungi reveals convergent evolutionary adaptations and gene losses.</title>
        <authorList>
            <person name="Steindorff A.S."/>
            <person name="Aguilar-Pontes M.V."/>
            <person name="Robinson A.J."/>
            <person name="Andreopoulos B."/>
            <person name="LaButti K."/>
            <person name="Kuo A."/>
            <person name="Mondo S."/>
            <person name="Riley R."/>
            <person name="Otillar R."/>
            <person name="Haridas S."/>
            <person name="Lipzen A."/>
            <person name="Grimwood J."/>
            <person name="Schmutz J."/>
            <person name="Clum A."/>
            <person name="Reid I.D."/>
            <person name="Moisan M.C."/>
            <person name="Butler G."/>
            <person name="Nguyen T.T.M."/>
            <person name="Dewar K."/>
            <person name="Conant G."/>
            <person name="Drula E."/>
            <person name="Henrissat B."/>
            <person name="Hansel C."/>
            <person name="Singer S."/>
            <person name="Hutchinson M.I."/>
            <person name="de Vries R.P."/>
            <person name="Natvig D.O."/>
            <person name="Powell A.J."/>
            <person name="Tsang A."/>
            <person name="Grigoriev I.V."/>
        </authorList>
    </citation>
    <scope>NUCLEOTIDE SEQUENCE [LARGE SCALE GENOMIC DNA]</scope>
    <source>
        <strain evidence="7 8">CBS 494.80</strain>
    </source>
</reference>
<keyword evidence="5" id="KW-0539">Nucleus</keyword>
<keyword evidence="3" id="KW-0238">DNA-binding</keyword>